<sequence length="112" mass="12595">MTADTMQDDFLLVMTTCPTKESATKLAKALVEAKIAACIQISSPMTSIYRWEDEICEESEFNLQIKCTAQNYSALEVKVKQLHPYQVPELIAVSLTNGLPAYFDWIKETTTP</sequence>
<dbReference type="PANTHER" id="PTHR23419">
    <property type="entry name" value="DIVALENT CATION TOLERANCE CUTA-RELATED"/>
    <property type="match status" value="1"/>
</dbReference>
<gene>
    <name evidence="2" type="ORF">EKG38_16905</name>
</gene>
<evidence type="ECO:0000313" key="2">
    <source>
        <dbReference type="EMBL" id="RTR37697.1"/>
    </source>
</evidence>
<dbReference type="Gene3D" id="3.30.70.120">
    <property type="match status" value="1"/>
</dbReference>
<protein>
    <submittedName>
        <fullName evidence="2">Divalent-cation tolerance protein CutA</fullName>
    </submittedName>
</protein>
<dbReference type="OrthoDB" id="37622at2"/>
<reference evidence="2 3" key="1">
    <citation type="submission" date="2018-12" db="EMBL/GenBank/DDBJ databases">
        <authorList>
            <person name="Yu L."/>
        </authorList>
    </citation>
    <scope>NUCLEOTIDE SEQUENCE [LARGE SCALE GENOMIC DNA]</scope>
    <source>
        <strain evidence="2 3">HAW-EB2</strain>
    </source>
</reference>
<dbReference type="InterPro" id="IPR015867">
    <property type="entry name" value="N-reg_PII/ATP_PRibTrfase_C"/>
</dbReference>
<dbReference type="GO" id="GO:0005507">
    <property type="term" value="F:copper ion binding"/>
    <property type="evidence" value="ECO:0007669"/>
    <property type="project" value="TreeGrafter"/>
</dbReference>
<dbReference type="InterPro" id="IPR004323">
    <property type="entry name" value="Ion_tolerance_CutA"/>
</dbReference>
<dbReference type="Pfam" id="PF03091">
    <property type="entry name" value="CutA1"/>
    <property type="match status" value="1"/>
</dbReference>
<dbReference type="PANTHER" id="PTHR23419:SF8">
    <property type="entry name" value="FI09726P"/>
    <property type="match status" value="1"/>
</dbReference>
<dbReference type="EMBL" id="RXNU01000010">
    <property type="protein sequence ID" value="RTR37697.1"/>
    <property type="molecule type" value="Genomic_DNA"/>
</dbReference>
<comment type="similarity">
    <text evidence="1">Belongs to the CutA family.</text>
</comment>
<dbReference type="Proteomes" id="UP000267448">
    <property type="component" value="Unassembled WGS sequence"/>
</dbReference>
<evidence type="ECO:0000256" key="1">
    <source>
        <dbReference type="ARBA" id="ARBA00010169"/>
    </source>
</evidence>
<dbReference type="GO" id="GO:0010038">
    <property type="term" value="P:response to metal ion"/>
    <property type="evidence" value="ECO:0007669"/>
    <property type="project" value="InterPro"/>
</dbReference>
<comment type="caution">
    <text evidence="2">The sequence shown here is derived from an EMBL/GenBank/DDBJ whole genome shotgun (WGS) entry which is preliminary data.</text>
</comment>
<dbReference type="InterPro" id="IPR011322">
    <property type="entry name" value="N-reg_PII-like_a/b"/>
</dbReference>
<dbReference type="AlphaFoldDB" id="A0A3S0IL51"/>
<keyword evidence="3" id="KW-1185">Reference proteome</keyword>
<proteinExistence type="inferred from homology"/>
<evidence type="ECO:0000313" key="3">
    <source>
        <dbReference type="Proteomes" id="UP000267448"/>
    </source>
</evidence>
<dbReference type="SUPFAM" id="SSF54913">
    <property type="entry name" value="GlnB-like"/>
    <property type="match status" value="1"/>
</dbReference>
<name>A0A3S0IL51_9GAMM</name>
<organism evidence="2 3">
    <name type="scientific">Shewanella canadensis</name>
    <dbReference type="NCBI Taxonomy" id="271096"/>
    <lineage>
        <taxon>Bacteria</taxon>
        <taxon>Pseudomonadati</taxon>
        <taxon>Pseudomonadota</taxon>
        <taxon>Gammaproteobacteria</taxon>
        <taxon>Alteromonadales</taxon>
        <taxon>Shewanellaceae</taxon>
        <taxon>Shewanella</taxon>
    </lineage>
</organism>
<accession>A0A3S0IL51</accession>